<dbReference type="InterPro" id="IPR017452">
    <property type="entry name" value="GPCR_Rhodpsn_7TM"/>
</dbReference>
<keyword evidence="7 9" id="KW-0675">Receptor</keyword>
<comment type="similarity">
    <text evidence="2 9">Belongs to the G-protein coupled receptor 1 family.</text>
</comment>
<dbReference type="Pfam" id="PF00001">
    <property type="entry name" value="7tm_1"/>
    <property type="match status" value="1"/>
</dbReference>
<dbReference type="PRINTS" id="PR00237">
    <property type="entry name" value="GPCRRHODOPSN"/>
</dbReference>
<feature type="transmembrane region" description="Helical" evidence="10">
    <location>
        <begin position="60"/>
        <end position="84"/>
    </location>
</feature>
<evidence type="ECO:0000256" key="9">
    <source>
        <dbReference type="RuleBase" id="RU000688"/>
    </source>
</evidence>
<evidence type="ECO:0000313" key="12">
    <source>
        <dbReference type="EMBL" id="CAH2093152.1"/>
    </source>
</evidence>
<keyword evidence="5 9" id="KW-0297">G-protein coupled receptor</keyword>
<keyword evidence="3 9" id="KW-0812">Transmembrane</keyword>
<keyword evidence="13" id="KW-1185">Reference proteome</keyword>
<evidence type="ECO:0000256" key="8">
    <source>
        <dbReference type="ARBA" id="ARBA00023224"/>
    </source>
</evidence>
<name>A0AAU9U4T3_EUPED</name>
<evidence type="ECO:0000256" key="3">
    <source>
        <dbReference type="ARBA" id="ARBA00022692"/>
    </source>
</evidence>
<comment type="caution">
    <text evidence="12">The sequence shown here is derived from an EMBL/GenBank/DDBJ whole genome shotgun (WGS) entry which is preliminary data.</text>
</comment>
<dbReference type="PROSITE" id="PS50262">
    <property type="entry name" value="G_PROTEIN_RECEP_F1_2"/>
    <property type="match status" value="1"/>
</dbReference>
<dbReference type="PANTHER" id="PTHR45695">
    <property type="entry name" value="LEUCOKININ RECEPTOR-RELATED"/>
    <property type="match status" value="1"/>
</dbReference>
<dbReference type="PANTHER" id="PTHR45695:SF26">
    <property type="entry name" value="NEUROPEPTIDE CCHAMIDE-1 RECEPTOR"/>
    <property type="match status" value="1"/>
</dbReference>
<dbReference type="AlphaFoldDB" id="A0AAU9U4T3"/>
<dbReference type="GO" id="GO:0008188">
    <property type="term" value="F:neuropeptide receptor activity"/>
    <property type="evidence" value="ECO:0007669"/>
    <property type="project" value="TreeGrafter"/>
</dbReference>
<accession>A0AAU9U4T3</accession>
<sequence>MDYNDTLNISEPYKPYYERPETYIVPVLFAMIFVIGVVGNGTLVAVFIRHKAMRNVPNTYILSLALADLLVIITCVPFTSTVYTVESWPWGDTVCRVSEAAKDVSIGVSVFTLTALSADRYFAIVDPLRKLHATDAFIVKIAISSTKPLKYQNTSFKKHQKDRKMFTCCVTTLTAR</sequence>
<dbReference type="PROSITE" id="PS00237">
    <property type="entry name" value="G_PROTEIN_RECEP_F1_1"/>
    <property type="match status" value="1"/>
</dbReference>
<evidence type="ECO:0000313" key="13">
    <source>
        <dbReference type="Proteomes" id="UP001153954"/>
    </source>
</evidence>
<dbReference type="InterPro" id="IPR000276">
    <property type="entry name" value="GPCR_Rhodpsn"/>
</dbReference>
<reference evidence="12" key="1">
    <citation type="submission" date="2022-03" db="EMBL/GenBank/DDBJ databases">
        <authorList>
            <person name="Tunstrom K."/>
        </authorList>
    </citation>
    <scope>NUCLEOTIDE SEQUENCE</scope>
</reference>
<evidence type="ECO:0000256" key="5">
    <source>
        <dbReference type="ARBA" id="ARBA00023040"/>
    </source>
</evidence>
<gene>
    <name evidence="12" type="ORF">EEDITHA_LOCUS8848</name>
</gene>
<protein>
    <recommendedName>
        <fullName evidence="11">G-protein coupled receptors family 1 profile domain-containing protein</fullName>
    </recommendedName>
</protein>
<evidence type="ECO:0000259" key="11">
    <source>
        <dbReference type="PROSITE" id="PS50262"/>
    </source>
</evidence>
<dbReference type="GO" id="GO:0005886">
    <property type="term" value="C:plasma membrane"/>
    <property type="evidence" value="ECO:0007669"/>
    <property type="project" value="TreeGrafter"/>
</dbReference>
<dbReference type="EMBL" id="CAKOGL010000012">
    <property type="protein sequence ID" value="CAH2093152.1"/>
    <property type="molecule type" value="Genomic_DNA"/>
</dbReference>
<evidence type="ECO:0000256" key="1">
    <source>
        <dbReference type="ARBA" id="ARBA00004141"/>
    </source>
</evidence>
<evidence type="ECO:0000256" key="4">
    <source>
        <dbReference type="ARBA" id="ARBA00022989"/>
    </source>
</evidence>
<comment type="subcellular location">
    <subcellularLocation>
        <location evidence="1">Membrane</location>
        <topology evidence="1">Multi-pass membrane protein</topology>
    </subcellularLocation>
</comment>
<keyword evidence="8 9" id="KW-0807">Transducer</keyword>
<feature type="domain" description="G-protein coupled receptors family 1 profile" evidence="11">
    <location>
        <begin position="39"/>
        <end position="176"/>
    </location>
</feature>
<evidence type="ECO:0000256" key="6">
    <source>
        <dbReference type="ARBA" id="ARBA00023136"/>
    </source>
</evidence>
<evidence type="ECO:0000256" key="10">
    <source>
        <dbReference type="SAM" id="Phobius"/>
    </source>
</evidence>
<keyword evidence="4 10" id="KW-1133">Transmembrane helix</keyword>
<organism evidence="12 13">
    <name type="scientific">Euphydryas editha</name>
    <name type="common">Edith's checkerspot</name>
    <dbReference type="NCBI Taxonomy" id="104508"/>
    <lineage>
        <taxon>Eukaryota</taxon>
        <taxon>Metazoa</taxon>
        <taxon>Ecdysozoa</taxon>
        <taxon>Arthropoda</taxon>
        <taxon>Hexapoda</taxon>
        <taxon>Insecta</taxon>
        <taxon>Pterygota</taxon>
        <taxon>Neoptera</taxon>
        <taxon>Endopterygota</taxon>
        <taxon>Lepidoptera</taxon>
        <taxon>Glossata</taxon>
        <taxon>Ditrysia</taxon>
        <taxon>Papilionoidea</taxon>
        <taxon>Nymphalidae</taxon>
        <taxon>Nymphalinae</taxon>
        <taxon>Euphydryas</taxon>
    </lineage>
</organism>
<evidence type="ECO:0000256" key="2">
    <source>
        <dbReference type="ARBA" id="ARBA00010663"/>
    </source>
</evidence>
<evidence type="ECO:0000256" key="7">
    <source>
        <dbReference type="ARBA" id="ARBA00023170"/>
    </source>
</evidence>
<dbReference type="SUPFAM" id="SSF81321">
    <property type="entry name" value="Family A G protein-coupled receptor-like"/>
    <property type="match status" value="1"/>
</dbReference>
<feature type="transmembrane region" description="Helical" evidence="10">
    <location>
        <begin position="23"/>
        <end position="48"/>
    </location>
</feature>
<keyword evidence="6 10" id="KW-0472">Membrane</keyword>
<proteinExistence type="inferred from homology"/>
<dbReference type="Gene3D" id="1.20.1070.10">
    <property type="entry name" value="Rhodopsin 7-helix transmembrane proteins"/>
    <property type="match status" value="1"/>
</dbReference>
<dbReference type="Proteomes" id="UP001153954">
    <property type="component" value="Unassembled WGS sequence"/>
</dbReference>